<dbReference type="SUPFAM" id="SSF56349">
    <property type="entry name" value="DNA breaking-rejoining enzymes"/>
    <property type="match status" value="1"/>
</dbReference>
<gene>
    <name evidence="6" type="ordered locus">GM21_2416</name>
</gene>
<dbReference type="InterPro" id="IPR002104">
    <property type="entry name" value="Integrase_catalytic"/>
</dbReference>
<evidence type="ECO:0000256" key="4">
    <source>
        <dbReference type="ARBA" id="ARBA00023172"/>
    </source>
</evidence>
<dbReference type="eggNOG" id="COG0582">
    <property type="taxonomic scope" value="Bacteria"/>
</dbReference>
<evidence type="ECO:0000256" key="2">
    <source>
        <dbReference type="ARBA" id="ARBA00022908"/>
    </source>
</evidence>
<dbReference type="InterPro" id="IPR025166">
    <property type="entry name" value="Integrase_DNA_bind_dom"/>
</dbReference>
<dbReference type="OrthoDB" id="9775880at2"/>
<keyword evidence="4" id="KW-0233">DNA recombination</keyword>
<dbReference type="Pfam" id="PF13356">
    <property type="entry name" value="Arm-DNA-bind_3"/>
    <property type="match status" value="1"/>
</dbReference>
<dbReference type="InterPro" id="IPR011010">
    <property type="entry name" value="DNA_brk_join_enz"/>
</dbReference>
<dbReference type="GO" id="GO:0006310">
    <property type="term" value="P:DNA recombination"/>
    <property type="evidence" value="ECO:0007669"/>
    <property type="project" value="UniProtKB-KW"/>
</dbReference>
<sequence length="443" mass="50275">MARSRSIMFTDTMIRKLKPGEVKYIRSEGNGFTVRVMPSGVKTWLYLYSFEGKRREMNLGGYPHVSLETARERFEAARKKVKNNIDPMAENPKVAEVVEVERRHDLTFDELAQEYIADNVEDQLVDFSVYGIKRILLTSGKPGGIDDFKEWRSRKVATITTEDAAKLLKDVAVRSAAAARNLIRTARPMFAYAVARGMIMSNPFILGSVKSFLSKPVQSMLEPSVKNRTFSEEEIRHFWASLSKGKGTVESKNALRLMLLTGQRPSEVLGMHSDEISGNWWTLPKARTKARHDKNRVDHMVYLVPEALELIGNKKGIIFQSQVKSRNGLPMAPRAISVNALGHMISTYNDYFGLPPWGAHDLRRTCRTFLSDIDGITANAAEAILNHAREGTKKNYDHHRYQRQIETALTLWRDKLVEIIGEPLVPELPSNVIPLRRRVEAPE</sequence>
<dbReference type="InterPro" id="IPR050808">
    <property type="entry name" value="Phage_Integrase"/>
</dbReference>
<dbReference type="HOGENOM" id="CLU_027562_0_0_7"/>
<dbReference type="Gene3D" id="1.10.150.130">
    <property type="match status" value="1"/>
</dbReference>
<comment type="similarity">
    <text evidence="1">Belongs to the 'phage' integrase family.</text>
</comment>
<dbReference type="AlphaFoldDB" id="C6DZF1"/>
<dbReference type="Gene3D" id="3.30.160.390">
    <property type="entry name" value="Integrase, DNA-binding domain"/>
    <property type="match status" value="1"/>
</dbReference>
<organism evidence="6">
    <name type="scientific">Geobacter sp. (strain M21)</name>
    <dbReference type="NCBI Taxonomy" id="443144"/>
    <lineage>
        <taxon>Bacteria</taxon>
        <taxon>Pseudomonadati</taxon>
        <taxon>Thermodesulfobacteriota</taxon>
        <taxon>Desulfuromonadia</taxon>
        <taxon>Geobacterales</taxon>
        <taxon>Geobacteraceae</taxon>
        <taxon>Geobacter</taxon>
    </lineage>
</organism>
<dbReference type="PANTHER" id="PTHR30629">
    <property type="entry name" value="PROPHAGE INTEGRASE"/>
    <property type="match status" value="1"/>
</dbReference>
<dbReference type="GO" id="GO:0015074">
    <property type="term" value="P:DNA integration"/>
    <property type="evidence" value="ECO:0007669"/>
    <property type="project" value="UniProtKB-KW"/>
</dbReference>
<dbReference type="EMBL" id="CP001661">
    <property type="protein sequence ID" value="ACT18459.1"/>
    <property type="molecule type" value="Genomic_DNA"/>
</dbReference>
<protein>
    <submittedName>
        <fullName evidence="6">Integrase family protein</fullName>
    </submittedName>
</protein>
<dbReference type="PANTHER" id="PTHR30629:SF2">
    <property type="entry name" value="PROPHAGE INTEGRASE INTS-RELATED"/>
    <property type="match status" value="1"/>
</dbReference>
<name>C6DZF1_GEOSM</name>
<keyword evidence="2" id="KW-0229">DNA integration</keyword>
<dbReference type="GO" id="GO:0003677">
    <property type="term" value="F:DNA binding"/>
    <property type="evidence" value="ECO:0007669"/>
    <property type="project" value="UniProtKB-KW"/>
</dbReference>
<dbReference type="InterPro" id="IPR013762">
    <property type="entry name" value="Integrase-like_cat_sf"/>
</dbReference>
<keyword evidence="3" id="KW-0238">DNA-binding</keyword>
<evidence type="ECO:0000259" key="5">
    <source>
        <dbReference type="PROSITE" id="PS51898"/>
    </source>
</evidence>
<dbReference type="Pfam" id="PF00589">
    <property type="entry name" value="Phage_integrase"/>
    <property type="match status" value="1"/>
</dbReference>
<evidence type="ECO:0000256" key="1">
    <source>
        <dbReference type="ARBA" id="ARBA00008857"/>
    </source>
</evidence>
<evidence type="ECO:0000313" key="6">
    <source>
        <dbReference type="EMBL" id="ACT18459.1"/>
    </source>
</evidence>
<dbReference type="InterPro" id="IPR038488">
    <property type="entry name" value="Integrase_DNA-bd_sf"/>
</dbReference>
<dbReference type="PROSITE" id="PS51898">
    <property type="entry name" value="TYR_RECOMBINASE"/>
    <property type="match status" value="1"/>
</dbReference>
<proteinExistence type="inferred from homology"/>
<dbReference type="InterPro" id="IPR010998">
    <property type="entry name" value="Integrase_recombinase_N"/>
</dbReference>
<dbReference type="KEGG" id="gem:GM21_2416"/>
<reference evidence="6" key="1">
    <citation type="submission" date="2009-07" db="EMBL/GenBank/DDBJ databases">
        <title>Complete sequence of Geobacter sp. M21.</title>
        <authorList>
            <consortium name="US DOE Joint Genome Institute"/>
            <person name="Lucas S."/>
            <person name="Copeland A."/>
            <person name="Lapidus A."/>
            <person name="Glavina del Rio T."/>
            <person name="Dalin E."/>
            <person name="Tice H."/>
            <person name="Bruce D."/>
            <person name="Goodwin L."/>
            <person name="Pitluck S."/>
            <person name="Saunders E."/>
            <person name="Brettin T."/>
            <person name="Detter J.C."/>
            <person name="Han C."/>
            <person name="Larimer F."/>
            <person name="Land M."/>
            <person name="Hauser L."/>
            <person name="Kyrpides N."/>
            <person name="Ovchinnikova G."/>
            <person name="Lovley D."/>
        </authorList>
    </citation>
    <scope>NUCLEOTIDE SEQUENCE [LARGE SCALE GENOMIC DNA]</scope>
    <source>
        <strain evidence="6">M21</strain>
    </source>
</reference>
<dbReference type="STRING" id="443144.GM21_2416"/>
<dbReference type="Gene3D" id="1.10.443.10">
    <property type="entry name" value="Intergrase catalytic core"/>
    <property type="match status" value="1"/>
</dbReference>
<feature type="domain" description="Tyr recombinase" evidence="5">
    <location>
        <begin position="225"/>
        <end position="409"/>
    </location>
</feature>
<evidence type="ECO:0000256" key="3">
    <source>
        <dbReference type="ARBA" id="ARBA00023125"/>
    </source>
</evidence>
<accession>C6DZF1</accession>